<proteinExistence type="predicted"/>
<dbReference type="Proteomes" id="UP000318050">
    <property type="component" value="Unassembled WGS sequence"/>
</dbReference>
<dbReference type="AlphaFoldDB" id="A0A560HUH4"/>
<evidence type="ECO:0008006" key="3">
    <source>
        <dbReference type="Google" id="ProtNLM"/>
    </source>
</evidence>
<evidence type="ECO:0000313" key="1">
    <source>
        <dbReference type="EMBL" id="TWB49601.1"/>
    </source>
</evidence>
<gene>
    <name evidence="1" type="ORF">FBZ92_12535</name>
</gene>
<reference evidence="1 2" key="1">
    <citation type="submission" date="2019-06" db="EMBL/GenBank/DDBJ databases">
        <title>Genomic Encyclopedia of Type Strains, Phase IV (KMG-V): Genome sequencing to study the core and pangenomes of soil and plant-associated prokaryotes.</title>
        <authorList>
            <person name="Whitman W."/>
        </authorList>
    </citation>
    <scope>NUCLEOTIDE SEQUENCE [LARGE SCALE GENOMIC DNA]</scope>
    <source>
        <strain evidence="1 2">BR 11140</strain>
    </source>
</reference>
<dbReference type="EMBL" id="VITT01000025">
    <property type="protein sequence ID" value="TWB49601.1"/>
    <property type="molecule type" value="Genomic_DNA"/>
</dbReference>
<organism evidence="1 2">
    <name type="scientific">Nitrospirillum amazonense</name>
    <dbReference type="NCBI Taxonomy" id="28077"/>
    <lineage>
        <taxon>Bacteria</taxon>
        <taxon>Pseudomonadati</taxon>
        <taxon>Pseudomonadota</taxon>
        <taxon>Alphaproteobacteria</taxon>
        <taxon>Rhodospirillales</taxon>
        <taxon>Azospirillaceae</taxon>
        <taxon>Nitrospirillum</taxon>
    </lineage>
</organism>
<protein>
    <recommendedName>
        <fullName evidence="3">Plasmid stability protein</fullName>
    </recommendedName>
</protein>
<accession>A0A560HUH4</accession>
<evidence type="ECO:0000313" key="2">
    <source>
        <dbReference type="Proteomes" id="UP000318050"/>
    </source>
</evidence>
<comment type="caution">
    <text evidence="1">The sequence shown here is derived from an EMBL/GenBank/DDBJ whole genome shotgun (WGS) entry which is preliminary data.</text>
</comment>
<name>A0A560HUH4_9PROT</name>
<sequence>MVQKPVGPERLVKSETRLRLGDALAALSRKAGLRNEDPTVLDAVRDTAPAKPLTFD</sequence>